<dbReference type="GO" id="GO:0003697">
    <property type="term" value="F:single-stranded DNA binding"/>
    <property type="evidence" value="ECO:0007669"/>
    <property type="project" value="InterPro"/>
</dbReference>
<dbReference type="RefSeq" id="WP_175457148.1">
    <property type="nucleotide sequence ID" value="NZ_JAANNT010000020.1"/>
</dbReference>
<dbReference type="EMBL" id="JAANNT010000020">
    <property type="protein sequence ID" value="NUV30881.1"/>
    <property type="molecule type" value="Genomic_DNA"/>
</dbReference>
<evidence type="ECO:0000256" key="3">
    <source>
        <dbReference type="SAM" id="MobiDB-lite"/>
    </source>
</evidence>
<gene>
    <name evidence="4" type="ORF">G6W59_21660</name>
</gene>
<dbReference type="InterPro" id="IPR012340">
    <property type="entry name" value="NA-bd_OB-fold"/>
</dbReference>
<dbReference type="InterPro" id="IPR000424">
    <property type="entry name" value="Primosome_PriB/ssb"/>
</dbReference>
<evidence type="ECO:0000313" key="4">
    <source>
        <dbReference type="EMBL" id="NUV30881.1"/>
    </source>
</evidence>
<dbReference type="SUPFAM" id="SSF50249">
    <property type="entry name" value="Nucleic acid-binding proteins"/>
    <property type="match status" value="1"/>
</dbReference>
<name>A0A7Y6F184_9ACTN</name>
<keyword evidence="5" id="KW-1185">Reference proteome</keyword>
<protein>
    <submittedName>
        <fullName evidence="4">Single-stranded DNA-binding protein</fullName>
    </submittedName>
</protein>
<dbReference type="Proteomes" id="UP000540128">
    <property type="component" value="Unassembled WGS sequence"/>
</dbReference>
<dbReference type="Pfam" id="PF00436">
    <property type="entry name" value="SSB"/>
    <property type="match status" value="1"/>
</dbReference>
<dbReference type="PROSITE" id="PS50935">
    <property type="entry name" value="SSB"/>
    <property type="match status" value="1"/>
</dbReference>
<comment type="caution">
    <text evidence="4">The sequence shown here is derived from an EMBL/GenBank/DDBJ whole genome shotgun (WGS) entry which is preliminary data.</text>
</comment>
<dbReference type="AlphaFoldDB" id="A0A7Y6F184"/>
<organism evidence="4 5">
    <name type="scientific">Streptomyces odorifer</name>
    <dbReference type="NCBI Taxonomy" id="53450"/>
    <lineage>
        <taxon>Bacteria</taxon>
        <taxon>Bacillati</taxon>
        <taxon>Actinomycetota</taxon>
        <taxon>Actinomycetes</taxon>
        <taxon>Kitasatosporales</taxon>
        <taxon>Streptomycetaceae</taxon>
        <taxon>Streptomyces</taxon>
        <taxon>Streptomyces albidoflavus group</taxon>
    </lineage>
</organism>
<evidence type="ECO:0000313" key="5">
    <source>
        <dbReference type="Proteomes" id="UP000540128"/>
    </source>
</evidence>
<accession>A0A7Y6F184</accession>
<evidence type="ECO:0000256" key="1">
    <source>
        <dbReference type="ARBA" id="ARBA00023125"/>
    </source>
</evidence>
<dbReference type="Gene3D" id="2.40.50.140">
    <property type="entry name" value="Nucleic acid-binding proteins"/>
    <property type="match status" value="1"/>
</dbReference>
<keyword evidence="1 2" id="KW-0238">DNA-binding</keyword>
<feature type="region of interest" description="Disordered" evidence="3">
    <location>
        <begin position="118"/>
        <end position="146"/>
    </location>
</feature>
<feature type="compositionally biased region" description="Pro residues" evidence="3">
    <location>
        <begin position="126"/>
        <end position="136"/>
    </location>
</feature>
<proteinExistence type="predicted"/>
<evidence type="ECO:0000256" key="2">
    <source>
        <dbReference type="PROSITE-ProRule" id="PRU00252"/>
    </source>
</evidence>
<dbReference type="CDD" id="cd04496">
    <property type="entry name" value="SSB_OBF"/>
    <property type="match status" value="1"/>
</dbReference>
<reference evidence="4 5" key="1">
    <citation type="submission" date="2020-03" db="EMBL/GenBank/DDBJ databases">
        <title>Complete genome sequence of sixteen Streptomyces strains facilitates identification of candidate genes involved in plant growth-promotion in grain legumes and cereals.</title>
        <authorList>
            <person name="Gopalakrishnan S."/>
            <person name="Thakur V."/>
            <person name="Saxena R."/>
            <person name="Vadlamudi S."/>
            <person name="Purohit S."/>
            <person name="Kumar V."/>
            <person name="Rathore A."/>
            <person name="Chitikineni A."/>
            <person name="Varshney R.K."/>
        </authorList>
    </citation>
    <scope>NUCLEOTIDE SEQUENCE [LARGE SCALE GENOMIC DNA]</scope>
    <source>
        <strain evidence="4 5">KAI-180</strain>
    </source>
</reference>
<sequence>MPHPASIQIVGDVQGSVESRFTDSGIVVTRFRLVSSPPRWDQAQGWVPGPPLHYVCTAWRDLARNAAESLVEGTSVLVFGRVTEVREDTQWLSVDELGVSLRARIAYTEEALPGPAAAAPVKSAPAMPPRPAPRPSAPGAAPEPAEARVLHNVAGYNAAGWGPADIRPRPADFRPAPNHL</sequence>
<feature type="region of interest" description="Disordered" evidence="3">
    <location>
        <begin position="159"/>
        <end position="180"/>
    </location>
</feature>